<gene>
    <name evidence="3" type="ORF">HHX48_13520</name>
</gene>
<name>A0ABR8LM11_9ALTE</name>
<comment type="caution">
    <text evidence="3">The sequence shown here is derived from an EMBL/GenBank/DDBJ whole genome shotgun (WGS) entry which is preliminary data.</text>
</comment>
<dbReference type="PANTHER" id="PTHR44520:SF2">
    <property type="entry name" value="RESPONSE REGULATOR RCP1"/>
    <property type="match status" value="1"/>
</dbReference>
<keyword evidence="1" id="KW-0597">Phosphoprotein</keyword>
<protein>
    <submittedName>
        <fullName evidence="3">Response regulator</fullName>
    </submittedName>
</protein>
<feature type="modified residue" description="4-aspartylphosphate" evidence="1">
    <location>
        <position position="61"/>
    </location>
</feature>
<dbReference type="Gene3D" id="3.40.50.2300">
    <property type="match status" value="1"/>
</dbReference>
<dbReference type="InterPro" id="IPR011006">
    <property type="entry name" value="CheY-like_superfamily"/>
</dbReference>
<evidence type="ECO:0000313" key="4">
    <source>
        <dbReference type="Proteomes" id="UP000624419"/>
    </source>
</evidence>
<dbReference type="PROSITE" id="PS50110">
    <property type="entry name" value="RESPONSE_REGULATORY"/>
    <property type="match status" value="1"/>
</dbReference>
<dbReference type="SUPFAM" id="SSF52172">
    <property type="entry name" value="CheY-like"/>
    <property type="match status" value="1"/>
</dbReference>
<evidence type="ECO:0000259" key="2">
    <source>
        <dbReference type="PROSITE" id="PS50110"/>
    </source>
</evidence>
<feature type="domain" description="Response regulatory" evidence="2">
    <location>
        <begin position="8"/>
        <end position="131"/>
    </location>
</feature>
<organism evidence="3 4">
    <name type="scientific">Salinimonas profundi</name>
    <dbReference type="NCBI Taxonomy" id="2729140"/>
    <lineage>
        <taxon>Bacteria</taxon>
        <taxon>Pseudomonadati</taxon>
        <taxon>Pseudomonadota</taxon>
        <taxon>Gammaproteobacteria</taxon>
        <taxon>Alteromonadales</taxon>
        <taxon>Alteromonadaceae</taxon>
        <taxon>Alteromonas/Salinimonas group</taxon>
        <taxon>Salinimonas</taxon>
    </lineage>
</organism>
<dbReference type="RefSeq" id="WP_191025963.1">
    <property type="nucleotide sequence ID" value="NZ_JABBXD010000008.1"/>
</dbReference>
<dbReference type="InterPro" id="IPR052893">
    <property type="entry name" value="TCS_response_regulator"/>
</dbReference>
<keyword evidence="4" id="KW-1185">Reference proteome</keyword>
<sequence length="131" mass="15131">MKRSKLQTVLCIDDDDEYNFLTQEAFNDYQYDGQLVFHTSAEAALEYLSQLDELPNVIILDINMPAMNGWDFLDAFEAKQFMGSEQTHIFMHSSSVFDSDKERAAGYKYVCGFIDKPILQENIEAIANQYF</sequence>
<dbReference type="Proteomes" id="UP000624419">
    <property type="component" value="Unassembled WGS sequence"/>
</dbReference>
<dbReference type="InterPro" id="IPR001789">
    <property type="entry name" value="Sig_transdc_resp-reg_receiver"/>
</dbReference>
<dbReference type="SMART" id="SM00448">
    <property type="entry name" value="REC"/>
    <property type="match status" value="1"/>
</dbReference>
<proteinExistence type="predicted"/>
<dbReference type="Pfam" id="PF00072">
    <property type="entry name" value="Response_reg"/>
    <property type="match status" value="1"/>
</dbReference>
<dbReference type="EMBL" id="JABBXD010000008">
    <property type="protein sequence ID" value="MBD3586762.1"/>
    <property type="molecule type" value="Genomic_DNA"/>
</dbReference>
<evidence type="ECO:0000256" key="1">
    <source>
        <dbReference type="PROSITE-ProRule" id="PRU00169"/>
    </source>
</evidence>
<reference evidence="3 4" key="1">
    <citation type="submission" date="2020-04" db="EMBL/GenBank/DDBJ databases">
        <title>Salinimonas sp. HHU 13199.</title>
        <authorList>
            <person name="Cui X."/>
            <person name="Zhang D."/>
        </authorList>
    </citation>
    <scope>NUCLEOTIDE SEQUENCE [LARGE SCALE GENOMIC DNA]</scope>
    <source>
        <strain evidence="3 4">HHU 13199</strain>
    </source>
</reference>
<evidence type="ECO:0000313" key="3">
    <source>
        <dbReference type="EMBL" id="MBD3586762.1"/>
    </source>
</evidence>
<dbReference type="PANTHER" id="PTHR44520">
    <property type="entry name" value="RESPONSE REGULATOR RCP1-RELATED"/>
    <property type="match status" value="1"/>
</dbReference>
<accession>A0ABR8LM11</accession>